<sequence>MSDTETSKDIEIKNEDGEIDQISVKEEVAEGNQIQEESNEQDQAIQSNEADNNRQEITVEADIKPEDSTSLSRKHSLDSTNGGTADIKRSKLSPTPTSTPTPTATPVPSVPGIVPIPSNLNKEDIISGAPVQW</sequence>
<dbReference type="Proteomes" id="UP001165101">
    <property type="component" value="Unassembled WGS sequence"/>
</dbReference>
<comment type="caution">
    <text evidence="1">The sequence shown here is derived from an EMBL/GenBank/DDBJ whole genome shotgun (WGS) entry which is preliminary data.</text>
</comment>
<accession>A0ACB5U995</accession>
<organism evidence="1 2">
    <name type="scientific">Candida boidinii</name>
    <name type="common">Yeast</name>
    <dbReference type="NCBI Taxonomy" id="5477"/>
    <lineage>
        <taxon>Eukaryota</taxon>
        <taxon>Fungi</taxon>
        <taxon>Dikarya</taxon>
        <taxon>Ascomycota</taxon>
        <taxon>Saccharomycotina</taxon>
        <taxon>Pichiomycetes</taxon>
        <taxon>Pichiales</taxon>
        <taxon>Pichiaceae</taxon>
        <taxon>Ogataea</taxon>
        <taxon>Ogataea/Candida clade</taxon>
    </lineage>
</organism>
<protein>
    <submittedName>
        <fullName evidence="1">Unnamed protein product</fullName>
    </submittedName>
</protein>
<gene>
    <name evidence="1" type="ORF">Cboi01_000649700</name>
</gene>
<evidence type="ECO:0000313" key="2">
    <source>
        <dbReference type="Proteomes" id="UP001165101"/>
    </source>
</evidence>
<evidence type="ECO:0000313" key="1">
    <source>
        <dbReference type="EMBL" id="GMF04457.1"/>
    </source>
</evidence>
<reference evidence="1" key="1">
    <citation type="submission" date="2023-04" db="EMBL/GenBank/DDBJ databases">
        <title>Candida boidinii NBRC 1967.</title>
        <authorList>
            <person name="Ichikawa N."/>
            <person name="Sato H."/>
            <person name="Tonouchi N."/>
        </authorList>
    </citation>
    <scope>NUCLEOTIDE SEQUENCE</scope>
    <source>
        <strain evidence="1">NBRC 1967</strain>
    </source>
</reference>
<dbReference type="EMBL" id="BSXV01006956">
    <property type="protein sequence ID" value="GMF04457.1"/>
    <property type="molecule type" value="Genomic_DNA"/>
</dbReference>
<proteinExistence type="predicted"/>
<name>A0ACB5U995_CANBO</name>
<keyword evidence="2" id="KW-1185">Reference proteome</keyword>